<evidence type="ECO:0000313" key="2">
    <source>
        <dbReference type="Proteomes" id="UP000054558"/>
    </source>
</evidence>
<dbReference type="Gene3D" id="3.40.50.12780">
    <property type="entry name" value="N-terminal domain of ligase-like"/>
    <property type="match status" value="1"/>
</dbReference>
<dbReference type="InterPro" id="IPR042099">
    <property type="entry name" value="ANL_N_sf"/>
</dbReference>
<dbReference type="GO" id="GO:0051213">
    <property type="term" value="F:dioxygenase activity"/>
    <property type="evidence" value="ECO:0007669"/>
    <property type="project" value="UniProtKB-KW"/>
</dbReference>
<gene>
    <name evidence="1" type="ORF">KFL_000460030</name>
</gene>
<proteinExistence type="predicted"/>
<reference evidence="1 2" key="1">
    <citation type="journal article" date="2014" name="Nat. Commun.">
        <title>Klebsormidium flaccidum genome reveals primary factors for plant terrestrial adaptation.</title>
        <authorList>
            <person name="Hori K."/>
            <person name="Maruyama F."/>
            <person name="Fujisawa T."/>
            <person name="Togashi T."/>
            <person name="Yamamoto N."/>
            <person name="Seo M."/>
            <person name="Sato S."/>
            <person name="Yamada T."/>
            <person name="Mori H."/>
            <person name="Tajima N."/>
            <person name="Moriyama T."/>
            <person name="Ikeuchi M."/>
            <person name="Watanabe M."/>
            <person name="Wada H."/>
            <person name="Kobayashi K."/>
            <person name="Saito M."/>
            <person name="Masuda T."/>
            <person name="Sasaki-Sekimoto Y."/>
            <person name="Mashiguchi K."/>
            <person name="Awai K."/>
            <person name="Shimojima M."/>
            <person name="Masuda S."/>
            <person name="Iwai M."/>
            <person name="Nobusawa T."/>
            <person name="Narise T."/>
            <person name="Kondo S."/>
            <person name="Saito H."/>
            <person name="Sato R."/>
            <person name="Murakawa M."/>
            <person name="Ihara Y."/>
            <person name="Oshima-Yamada Y."/>
            <person name="Ohtaka K."/>
            <person name="Satoh M."/>
            <person name="Sonobe K."/>
            <person name="Ishii M."/>
            <person name="Ohtani R."/>
            <person name="Kanamori-Sato M."/>
            <person name="Honoki R."/>
            <person name="Miyazaki D."/>
            <person name="Mochizuki H."/>
            <person name="Umetsu J."/>
            <person name="Higashi K."/>
            <person name="Shibata D."/>
            <person name="Kamiya Y."/>
            <person name="Sato N."/>
            <person name="Nakamura Y."/>
            <person name="Tabata S."/>
            <person name="Ida S."/>
            <person name="Kurokawa K."/>
            <person name="Ohta H."/>
        </authorList>
    </citation>
    <scope>NUCLEOTIDE SEQUENCE [LARGE SCALE GENOMIC DNA]</scope>
    <source>
        <strain evidence="1 2">NIES-2285</strain>
    </source>
</reference>
<keyword evidence="1" id="KW-0560">Oxidoreductase</keyword>
<dbReference type="EMBL" id="DF236995">
    <property type="protein sequence ID" value="GAQ80090.1"/>
    <property type="molecule type" value="Genomic_DNA"/>
</dbReference>
<sequence length="178" mass="19607">MHQLIAVDRHVKAGRGGETAILWEGNDVGRDCKLTFQQLQDEVCQDGFQALADCEEACPLYLVRGDDAALWGDSFECRFNHVGYIVSQQLPAAAYCPQAGASGGDTCVGGTKLEEFFELKSFGKAQLWNGTRSPLGSLLTGTTYLAEERQQLLFKNVFDSYELYDDLVCARLSLLLPV</sequence>
<dbReference type="Proteomes" id="UP000054558">
    <property type="component" value="Unassembled WGS sequence"/>
</dbReference>
<accession>A0A1Y1HN78</accession>
<protein>
    <submittedName>
        <fullName evidence="1">Alpha-dioxygenase</fullName>
    </submittedName>
</protein>
<dbReference type="AlphaFoldDB" id="A0A1Y1HN78"/>
<keyword evidence="1" id="KW-0223">Dioxygenase</keyword>
<organism evidence="1 2">
    <name type="scientific">Klebsormidium nitens</name>
    <name type="common">Green alga</name>
    <name type="synonym">Ulothrix nitens</name>
    <dbReference type="NCBI Taxonomy" id="105231"/>
    <lineage>
        <taxon>Eukaryota</taxon>
        <taxon>Viridiplantae</taxon>
        <taxon>Streptophyta</taxon>
        <taxon>Klebsormidiophyceae</taxon>
        <taxon>Klebsormidiales</taxon>
        <taxon>Klebsormidiaceae</taxon>
        <taxon>Klebsormidium</taxon>
    </lineage>
</organism>
<keyword evidence="2" id="KW-1185">Reference proteome</keyword>
<name>A0A1Y1HN78_KLENI</name>
<evidence type="ECO:0000313" key="1">
    <source>
        <dbReference type="EMBL" id="GAQ80090.1"/>
    </source>
</evidence>